<dbReference type="PANTHER" id="PTHR18950:SF0">
    <property type="entry name" value="PROGESTERONE IMMUNOMODULATORY BINDING FACTOR 1"/>
    <property type="match status" value="1"/>
</dbReference>
<evidence type="ECO:0000313" key="4">
    <source>
        <dbReference type="Proteomes" id="UP000030745"/>
    </source>
</evidence>
<evidence type="ECO:0000256" key="2">
    <source>
        <dbReference type="SAM" id="MobiDB-lite"/>
    </source>
</evidence>
<dbReference type="EMBL" id="KK583205">
    <property type="protein sequence ID" value="KDO29645.1"/>
    <property type="molecule type" value="Genomic_DNA"/>
</dbReference>
<feature type="coiled-coil region" evidence="1">
    <location>
        <begin position="106"/>
        <end position="176"/>
    </location>
</feature>
<dbReference type="AlphaFoldDB" id="A0A067CKB7"/>
<dbReference type="Proteomes" id="UP000030745">
    <property type="component" value="Unassembled WGS sequence"/>
</dbReference>
<dbReference type="GO" id="GO:0005815">
    <property type="term" value="C:microtubule organizing center"/>
    <property type="evidence" value="ECO:0007669"/>
    <property type="project" value="TreeGrafter"/>
</dbReference>
<accession>A0A067CKB7</accession>
<feature type="coiled-coil region" evidence="1">
    <location>
        <begin position="424"/>
        <end position="465"/>
    </location>
</feature>
<feature type="region of interest" description="Disordered" evidence="2">
    <location>
        <begin position="29"/>
        <end position="67"/>
    </location>
</feature>
<gene>
    <name evidence="3" type="ORF">SPRG_05597</name>
</gene>
<reference evidence="3 4" key="1">
    <citation type="journal article" date="2013" name="PLoS Genet.">
        <title>Distinctive expansion of potential virulence genes in the genome of the oomycete fish pathogen Saprolegnia parasitica.</title>
        <authorList>
            <person name="Jiang R.H."/>
            <person name="de Bruijn I."/>
            <person name="Haas B.J."/>
            <person name="Belmonte R."/>
            <person name="Lobach L."/>
            <person name="Christie J."/>
            <person name="van den Ackerveken G."/>
            <person name="Bottin A."/>
            <person name="Bulone V."/>
            <person name="Diaz-Moreno S.M."/>
            <person name="Dumas B."/>
            <person name="Fan L."/>
            <person name="Gaulin E."/>
            <person name="Govers F."/>
            <person name="Grenville-Briggs L.J."/>
            <person name="Horner N.R."/>
            <person name="Levin J.Z."/>
            <person name="Mammella M."/>
            <person name="Meijer H.J."/>
            <person name="Morris P."/>
            <person name="Nusbaum C."/>
            <person name="Oome S."/>
            <person name="Phillips A.J."/>
            <person name="van Rooyen D."/>
            <person name="Rzeszutek E."/>
            <person name="Saraiva M."/>
            <person name="Secombes C.J."/>
            <person name="Seidl M.F."/>
            <person name="Snel B."/>
            <person name="Stassen J.H."/>
            <person name="Sykes S."/>
            <person name="Tripathy S."/>
            <person name="van den Berg H."/>
            <person name="Vega-Arreguin J.C."/>
            <person name="Wawra S."/>
            <person name="Young S.K."/>
            <person name="Zeng Q."/>
            <person name="Dieguez-Uribeondo J."/>
            <person name="Russ C."/>
            <person name="Tyler B.M."/>
            <person name="van West P."/>
        </authorList>
    </citation>
    <scope>NUCLEOTIDE SEQUENCE [LARGE SCALE GENOMIC DNA]</scope>
    <source>
        <strain evidence="3 4">CBS 223.65</strain>
    </source>
</reference>
<dbReference type="OrthoDB" id="299638at2759"/>
<dbReference type="GeneID" id="24127987"/>
<feature type="coiled-coil region" evidence="1">
    <location>
        <begin position="254"/>
        <end position="389"/>
    </location>
</feature>
<feature type="coiled-coil region" evidence="1">
    <location>
        <begin position="512"/>
        <end position="557"/>
    </location>
</feature>
<dbReference type="RefSeq" id="XP_012199704.1">
    <property type="nucleotide sequence ID" value="XM_012344314.1"/>
</dbReference>
<evidence type="ECO:0000313" key="3">
    <source>
        <dbReference type="EMBL" id="KDO29645.1"/>
    </source>
</evidence>
<dbReference type="Gene3D" id="1.10.287.1490">
    <property type="match status" value="1"/>
</dbReference>
<proteinExistence type="predicted"/>
<feature type="coiled-coil region" evidence="1">
    <location>
        <begin position="604"/>
        <end position="687"/>
    </location>
</feature>
<name>A0A067CKB7_SAPPC</name>
<sequence length="736" mass="83822">MTKTAMATAAAARMSADWLASQLGLRRNVNSSSDGHRSDDSSSLSLPHSFDNTPMSTPAASPAPPRNVAQSFDLALRTALPTKLPPRSGVPHRTDETMRRFYEIQVDKVRGQLAIALEEKKQAQAALSTERRSFQDSLASLQVRYRNEASQLQTEKTALETQLRILEHRLKAEKAQFFDLRIPEPFAKQLQRQSHDALTLVEFVQMKAFELVEPAIAATEAANRHVASLTEANTSLEAKSNACQAEQRTWQRKYDAVQRELELSETTRTELERQVKQLHANVQELNALRTPATPAPGVPEAVASQLRELEAQLALAVQARDASKMEKEQIEQKLSLVLVDKEYLAKDNARHEDKVRQLRDELQSTQATVRRLELSKETFLQQVNDAREESKTLFEVFEHRMHVELTKLQDVAKKEMDALRDSGKTLFERENRMLRDARQDAQQQLEHANKRFADLQRAYEDKVLELTRLDAQFTTSVAEVRNELKIKHFELAQLSRNYEEKSQHLQLAHLEVDMLKQKVDVHKAEFQKLEMQSAKEMAQLRLDVASYRDKLRAYETLEVDMDHAILQAGALPEPTDDATASTFAMIPTAPKRRFQQSVQLAQKVVQCEQTIQRMKSEYASLESARDQVARELDAAQRQLAHMHQPQEYLIEKLKGLQDEVQARQNQVTQLQAALQQQQADANDLLHAKLSLQAQLQQLLSRRHELDTLKTMTTEPATPAMAPKWYQKLRSAPVASP</sequence>
<dbReference type="GO" id="GO:0060271">
    <property type="term" value="P:cilium assembly"/>
    <property type="evidence" value="ECO:0007669"/>
    <property type="project" value="TreeGrafter"/>
</dbReference>
<feature type="compositionally biased region" description="Low complexity" evidence="2">
    <location>
        <begin position="41"/>
        <end position="60"/>
    </location>
</feature>
<dbReference type="InterPro" id="IPR026205">
    <property type="entry name" value="PIBF1"/>
</dbReference>
<dbReference type="KEGG" id="spar:SPRG_05597"/>
<organism evidence="3 4">
    <name type="scientific">Saprolegnia parasitica (strain CBS 223.65)</name>
    <dbReference type="NCBI Taxonomy" id="695850"/>
    <lineage>
        <taxon>Eukaryota</taxon>
        <taxon>Sar</taxon>
        <taxon>Stramenopiles</taxon>
        <taxon>Oomycota</taxon>
        <taxon>Saprolegniomycetes</taxon>
        <taxon>Saprolegniales</taxon>
        <taxon>Saprolegniaceae</taxon>
        <taxon>Saprolegnia</taxon>
    </lineage>
</organism>
<keyword evidence="1" id="KW-0175">Coiled coil</keyword>
<dbReference type="VEuPathDB" id="FungiDB:SPRG_05597"/>
<dbReference type="PANTHER" id="PTHR18950">
    <property type="entry name" value="PROGESTERONE-INDUCED BLOCKING FACTOR 1"/>
    <property type="match status" value="1"/>
</dbReference>
<keyword evidence="4" id="KW-1185">Reference proteome</keyword>
<evidence type="ECO:0000256" key="1">
    <source>
        <dbReference type="SAM" id="Coils"/>
    </source>
</evidence>
<evidence type="ECO:0008006" key="5">
    <source>
        <dbReference type="Google" id="ProtNLM"/>
    </source>
</evidence>
<protein>
    <recommendedName>
        <fullName evidence="5">Progesterone-induced-blocking factor 1</fullName>
    </recommendedName>
</protein>
<dbReference type="OMA" id="KCERDTF"/>